<gene>
    <name evidence="4" type="ORF">N1851_023126</name>
</gene>
<feature type="region of interest" description="Disordered" evidence="1">
    <location>
        <begin position="698"/>
        <end position="764"/>
    </location>
</feature>
<dbReference type="PANTHER" id="PTHR47526:SF4">
    <property type="entry name" value="SWIM-TYPE DOMAIN-CONTAINING PROTEIN"/>
    <property type="match status" value="1"/>
</dbReference>
<feature type="compositionally biased region" description="Polar residues" evidence="1">
    <location>
        <begin position="406"/>
        <end position="419"/>
    </location>
</feature>
<evidence type="ECO:0000259" key="3">
    <source>
        <dbReference type="Pfam" id="PF09588"/>
    </source>
</evidence>
<dbReference type="Pfam" id="PF09588">
    <property type="entry name" value="YqaJ"/>
    <property type="match status" value="1"/>
</dbReference>
<protein>
    <recommendedName>
        <fullName evidence="3">YqaJ viral recombinase domain-containing protein</fullName>
    </recommendedName>
</protein>
<dbReference type="SUPFAM" id="SSF52980">
    <property type="entry name" value="Restriction endonuclease-like"/>
    <property type="match status" value="1"/>
</dbReference>
<dbReference type="Gene3D" id="3.40.1440.10">
    <property type="entry name" value="GIY-YIG endonuclease"/>
    <property type="match status" value="1"/>
</dbReference>
<dbReference type="SUPFAM" id="SSF82771">
    <property type="entry name" value="GIY-YIG endonuclease"/>
    <property type="match status" value="1"/>
</dbReference>
<reference evidence="4" key="1">
    <citation type="journal article" date="2023" name="Front. Mar. Sci.">
        <title>A new Merluccius polli reference genome to investigate the effects of global change in West African waters.</title>
        <authorList>
            <person name="Mateo J.L."/>
            <person name="Blanco-Fernandez C."/>
            <person name="Garcia-Vazquez E."/>
            <person name="Machado-Schiaffino G."/>
        </authorList>
    </citation>
    <scope>NUCLEOTIDE SEQUENCE</scope>
    <source>
        <strain evidence="4">C29</strain>
        <tissue evidence="4">Fin</tissue>
    </source>
</reference>
<feature type="signal peptide" evidence="2">
    <location>
        <begin position="1"/>
        <end position="21"/>
    </location>
</feature>
<feature type="domain" description="YqaJ viral recombinase" evidence="3">
    <location>
        <begin position="155"/>
        <end position="294"/>
    </location>
</feature>
<dbReference type="InterPro" id="IPR035901">
    <property type="entry name" value="GIY-YIG_endonuc_sf"/>
</dbReference>
<keyword evidence="2" id="KW-0732">Signal</keyword>
<dbReference type="InterPro" id="IPR011604">
    <property type="entry name" value="PDDEXK-like_dom_sf"/>
</dbReference>
<sequence>MDHRNVDLMIFFVLTYFQIPAAPVAQIDFSSAKKKKKKLDRSIDGRTTVNKVVKSLPCPKVTRGSETYARFFDTLKKNFPRSAALMAREPHYKDFIPIASMLPRTVLEYRTPETLQLPPKELVELCQDFQLEELNLSQVQSVERATRSQSASSIWFRQRAGRITASKLKQVLKTNPQQPSKSLIKAICYPEEFRFTTAATSYGCKHEAQARGAYEKLIGREHAGFSCMDSGLWLNPKWPYMGSSPDGIVTCDCHGTGICEIKGFCLINDGDNVMLDRSHEYYYQVQAQLHIGDAEYCDFVVWNRNDIFVERILPDLGFWDDVIPRVECFFRNSILPEILGQQVLQTNMCEGSGLLVELCVQCLGPKISQLCCVLSQNILHFLDVIHRVTSGLARYQRVMMKGPTKVNMTKTNPTERNSSPLPPPSSCQATVDTNPLAPTTPPTLPPPDVQPQFTPSPTNPAALKHHRPTYHKARKYISAKQRNFLFGPDNPRPRKFYLLPKIHKDPDAWTVPFEVPPGRPIVSDCNSTTYHIAHYLEHHLNPLSTIHPSYIRDTTHFLDKIRPMAVPPHTYLFTIDIDSLYTNIDITLGTDSIKKTFNNNPDPLRPDTHLLQLLHICLTTNNFTFDGKEYLQIQGTAMGQRFAPSYANIYMSEWEREALHKCTHKPLFYYRFLDDIIGAWTHDISLFPQFIHTLNTHHDTIKPNPNPNPYPKPNPNPNPHPYPHPNPNPNPNPHPYPNPHRNPNLNPHPNPNISPSPNPNHNLYPFPIPNPNFFSPPNHNLYPHPNSQVHPTMILPFVTTFSHRTLSLHHSIKSHFTAIQQQHTPLQHYKIISAYRKNKNLKDLLVTSSFSRKPTQPPPSITHHFKPHTSITNPHSHTTLPILHPPSIDSPNIVYIITCTHCHKHYIGETKHTMITRLKQHLYNIKHQHLQTTLVHHFTLHPITGLESNPRWTTSQRKHTEHLWITRLHTLTPTGLNEKL</sequence>
<name>A0AA47MGM3_MERPO</name>
<evidence type="ECO:0000313" key="5">
    <source>
        <dbReference type="Proteomes" id="UP001174136"/>
    </source>
</evidence>
<dbReference type="Proteomes" id="UP001174136">
    <property type="component" value="Unassembled WGS sequence"/>
</dbReference>
<keyword evidence="5" id="KW-1185">Reference proteome</keyword>
<proteinExistence type="predicted"/>
<dbReference type="Gene3D" id="3.90.320.10">
    <property type="match status" value="1"/>
</dbReference>
<dbReference type="AlphaFoldDB" id="A0AA47MGM3"/>
<evidence type="ECO:0000256" key="1">
    <source>
        <dbReference type="SAM" id="MobiDB-lite"/>
    </source>
</evidence>
<dbReference type="InterPro" id="IPR011335">
    <property type="entry name" value="Restrct_endonuc-II-like"/>
</dbReference>
<dbReference type="CDD" id="cd22343">
    <property type="entry name" value="PDDEXK_lambda_exonuclease-like"/>
    <property type="match status" value="1"/>
</dbReference>
<dbReference type="PANTHER" id="PTHR47526">
    <property type="entry name" value="ATP-DEPENDENT DNA HELICASE"/>
    <property type="match status" value="1"/>
</dbReference>
<feature type="compositionally biased region" description="Pro residues" evidence="1">
    <location>
        <begin position="704"/>
        <end position="758"/>
    </location>
</feature>
<comment type="caution">
    <text evidence="4">The sequence shown here is derived from an EMBL/GenBank/DDBJ whole genome shotgun (WGS) entry which is preliminary data.</text>
</comment>
<feature type="compositionally biased region" description="Pro residues" evidence="1">
    <location>
        <begin position="438"/>
        <end position="448"/>
    </location>
</feature>
<accession>A0AA47MGM3</accession>
<organism evidence="4 5">
    <name type="scientific">Merluccius polli</name>
    <name type="common">Benguela hake</name>
    <name type="synonym">Merluccius cadenati</name>
    <dbReference type="NCBI Taxonomy" id="89951"/>
    <lineage>
        <taxon>Eukaryota</taxon>
        <taxon>Metazoa</taxon>
        <taxon>Chordata</taxon>
        <taxon>Craniata</taxon>
        <taxon>Vertebrata</taxon>
        <taxon>Euteleostomi</taxon>
        <taxon>Actinopterygii</taxon>
        <taxon>Neopterygii</taxon>
        <taxon>Teleostei</taxon>
        <taxon>Neoteleostei</taxon>
        <taxon>Acanthomorphata</taxon>
        <taxon>Zeiogadaria</taxon>
        <taxon>Gadariae</taxon>
        <taxon>Gadiformes</taxon>
        <taxon>Gadoidei</taxon>
        <taxon>Merlucciidae</taxon>
        <taxon>Merluccius</taxon>
    </lineage>
</organism>
<evidence type="ECO:0000313" key="4">
    <source>
        <dbReference type="EMBL" id="KAK0139963.1"/>
    </source>
</evidence>
<dbReference type="InterPro" id="IPR019080">
    <property type="entry name" value="YqaJ_viral_recombinase"/>
</dbReference>
<evidence type="ECO:0000256" key="2">
    <source>
        <dbReference type="SAM" id="SignalP"/>
    </source>
</evidence>
<dbReference type="CDD" id="cd10442">
    <property type="entry name" value="GIY-YIG_PLEs"/>
    <property type="match status" value="1"/>
</dbReference>
<dbReference type="GO" id="GO:0006281">
    <property type="term" value="P:DNA repair"/>
    <property type="evidence" value="ECO:0007669"/>
    <property type="project" value="UniProtKB-ARBA"/>
</dbReference>
<feature type="chain" id="PRO_5041272226" description="YqaJ viral recombinase domain-containing protein" evidence="2">
    <location>
        <begin position="22"/>
        <end position="980"/>
    </location>
</feature>
<dbReference type="EMBL" id="JAOPHQ010004277">
    <property type="protein sequence ID" value="KAK0139963.1"/>
    <property type="molecule type" value="Genomic_DNA"/>
</dbReference>
<feature type="region of interest" description="Disordered" evidence="1">
    <location>
        <begin position="405"/>
        <end position="448"/>
    </location>
</feature>